<organism evidence="11 12">
    <name type="scientific">Effusibacillus lacus</name>
    <dbReference type="NCBI Taxonomy" id="1348429"/>
    <lineage>
        <taxon>Bacteria</taxon>
        <taxon>Bacillati</taxon>
        <taxon>Bacillota</taxon>
        <taxon>Bacilli</taxon>
        <taxon>Bacillales</taxon>
        <taxon>Alicyclobacillaceae</taxon>
        <taxon>Effusibacillus</taxon>
    </lineage>
</organism>
<comment type="caution">
    <text evidence="11">The sequence shown here is derived from an EMBL/GenBank/DDBJ whole genome shotgun (WGS) entry which is preliminary data.</text>
</comment>
<feature type="region of interest" description="Disordered" evidence="8">
    <location>
        <begin position="390"/>
        <end position="419"/>
    </location>
</feature>
<evidence type="ECO:0000256" key="3">
    <source>
        <dbReference type="ARBA" id="ARBA00022544"/>
    </source>
</evidence>
<evidence type="ECO:0000313" key="11">
    <source>
        <dbReference type="EMBL" id="GAX91387.1"/>
    </source>
</evidence>
<dbReference type="RefSeq" id="WP_096183134.1">
    <property type="nucleotide sequence ID" value="NZ_BDUF01000095.1"/>
</dbReference>
<dbReference type="PANTHER" id="PTHR35789">
    <property type="entry name" value="SPORE GERMINATION PROTEIN B3"/>
    <property type="match status" value="1"/>
</dbReference>
<dbReference type="InterPro" id="IPR046953">
    <property type="entry name" value="Spore_GerAC-like_C"/>
</dbReference>
<dbReference type="PANTHER" id="PTHR35789:SF1">
    <property type="entry name" value="SPORE GERMINATION PROTEIN B3"/>
    <property type="match status" value="1"/>
</dbReference>
<keyword evidence="3" id="KW-0309">Germination</keyword>
<evidence type="ECO:0000259" key="9">
    <source>
        <dbReference type="Pfam" id="PF05504"/>
    </source>
</evidence>
<dbReference type="OrthoDB" id="9816067at2"/>
<gene>
    <name evidence="11" type="ORF">EFBL_3056</name>
</gene>
<name>A0A292YJU8_9BACL</name>
<dbReference type="InterPro" id="IPR057336">
    <property type="entry name" value="GerAC_N"/>
</dbReference>
<evidence type="ECO:0000256" key="5">
    <source>
        <dbReference type="ARBA" id="ARBA00023136"/>
    </source>
</evidence>
<comment type="similarity">
    <text evidence="2">Belongs to the GerABKC lipoprotein family.</text>
</comment>
<evidence type="ECO:0000256" key="4">
    <source>
        <dbReference type="ARBA" id="ARBA00022729"/>
    </source>
</evidence>
<feature type="compositionally biased region" description="Basic and acidic residues" evidence="8">
    <location>
        <begin position="398"/>
        <end position="419"/>
    </location>
</feature>
<dbReference type="EMBL" id="BDUF01000095">
    <property type="protein sequence ID" value="GAX91387.1"/>
    <property type="molecule type" value="Genomic_DNA"/>
</dbReference>
<dbReference type="Proteomes" id="UP000217785">
    <property type="component" value="Unassembled WGS sequence"/>
</dbReference>
<dbReference type="Pfam" id="PF25198">
    <property type="entry name" value="Spore_GerAC_N"/>
    <property type="match status" value="1"/>
</dbReference>
<evidence type="ECO:0000259" key="10">
    <source>
        <dbReference type="Pfam" id="PF25198"/>
    </source>
</evidence>
<evidence type="ECO:0000256" key="2">
    <source>
        <dbReference type="ARBA" id="ARBA00007886"/>
    </source>
</evidence>
<evidence type="ECO:0000256" key="6">
    <source>
        <dbReference type="ARBA" id="ARBA00023139"/>
    </source>
</evidence>
<feature type="domain" description="Spore germination GerAC-like C-terminal" evidence="9">
    <location>
        <begin position="224"/>
        <end position="389"/>
    </location>
</feature>
<evidence type="ECO:0000313" key="12">
    <source>
        <dbReference type="Proteomes" id="UP000217785"/>
    </source>
</evidence>
<evidence type="ECO:0000256" key="8">
    <source>
        <dbReference type="SAM" id="MobiDB-lite"/>
    </source>
</evidence>
<keyword evidence="7" id="KW-0449">Lipoprotein</keyword>
<keyword evidence="4" id="KW-0732">Signal</keyword>
<protein>
    <submittedName>
        <fullName evidence="11">Spore gernimation protein GerC</fullName>
    </submittedName>
</protein>
<evidence type="ECO:0000256" key="1">
    <source>
        <dbReference type="ARBA" id="ARBA00004635"/>
    </source>
</evidence>
<sequence>MNAPFFRKTARTLLFFSLCTVVLPLAGCWDRREINDVLVVGGAGIDKKEDKIELSVQMVIPRTMDGGQTMGGSGGKRGGGEQPTVVRSATGVTIADAMAKLQEKIPRKIFWGQQKILVIGEGLAKEGIREEIDFITRHPEPRLRILVFVSKGKAADILEILPPLEQFSVEQIRELAKLRFGLEVTTKDLLQMLRGEAGAAVLPWIEEEPPRQDGEKNKTTIRLNGSAVIKKDKMIGYINDEITRGVLWLRNEIRQTMVTIEPKEAEGRVSLEMLRANVELLPKIENGKWKMTVKVVTEDDVVQNGTPLNMMNPTVIKILEKEAAYDLEYRIRMTLDEVQKGMKADVFGFGEAFHRKYPEQWATVKDRWDKVFPKVDVQLHAKVYIRRPGLSTVPPAVPEKEVKKKEKEIKKKEKEGKEE</sequence>
<dbReference type="AlphaFoldDB" id="A0A292YJU8"/>
<dbReference type="Pfam" id="PF05504">
    <property type="entry name" value="Spore_GerAC"/>
    <property type="match status" value="1"/>
</dbReference>
<dbReference type="InterPro" id="IPR008844">
    <property type="entry name" value="Spore_GerAC-like"/>
</dbReference>
<dbReference type="GO" id="GO:0016020">
    <property type="term" value="C:membrane"/>
    <property type="evidence" value="ECO:0007669"/>
    <property type="project" value="UniProtKB-SubCell"/>
</dbReference>
<keyword evidence="12" id="KW-1185">Reference proteome</keyword>
<keyword evidence="5" id="KW-0472">Membrane</keyword>
<comment type="subcellular location">
    <subcellularLocation>
        <location evidence="1">Membrane</location>
        <topology evidence="1">Lipid-anchor</topology>
    </subcellularLocation>
</comment>
<keyword evidence="6" id="KW-0564">Palmitate</keyword>
<evidence type="ECO:0000256" key="7">
    <source>
        <dbReference type="ARBA" id="ARBA00023288"/>
    </source>
</evidence>
<reference evidence="12" key="1">
    <citation type="submission" date="2017-07" db="EMBL/GenBank/DDBJ databases">
        <title>Draft genome sequence of Effusibacillus lacus strain skLN1.</title>
        <authorList>
            <person name="Watanabe M."/>
            <person name="Kojima H."/>
            <person name="Fukui M."/>
        </authorList>
    </citation>
    <scope>NUCLEOTIDE SEQUENCE [LARGE SCALE GENOMIC DNA]</scope>
    <source>
        <strain evidence="12">skLN1</strain>
    </source>
</reference>
<dbReference type="Gene3D" id="3.30.300.210">
    <property type="entry name" value="Nutrient germinant receptor protein C, domain 3"/>
    <property type="match status" value="1"/>
</dbReference>
<proteinExistence type="inferred from homology"/>
<dbReference type="NCBIfam" id="TIGR02887">
    <property type="entry name" value="spore_ger_x_C"/>
    <property type="match status" value="1"/>
</dbReference>
<dbReference type="InterPro" id="IPR038501">
    <property type="entry name" value="Spore_GerAC_C_sf"/>
</dbReference>
<dbReference type="GO" id="GO:0009847">
    <property type="term" value="P:spore germination"/>
    <property type="evidence" value="ECO:0007669"/>
    <property type="project" value="InterPro"/>
</dbReference>
<dbReference type="Gene3D" id="6.20.190.10">
    <property type="entry name" value="Nutrient germinant receptor protein C, domain 1"/>
    <property type="match status" value="1"/>
</dbReference>
<accession>A0A292YJU8</accession>
<feature type="domain" description="Spore germination protein N-terminal" evidence="10">
    <location>
        <begin position="30"/>
        <end position="206"/>
    </location>
</feature>